<comment type="caution">
    <text evidence="2">The sequence shown here is derived from an EMBL/GenBank/DDBJ whole genome shotgun (WGS) entry which is preliminary data.</text>
</comment>
<dbReference type="EMBL" id="JBHLTL010000006">
    <property type="protein sequence ID" value="MFC0590110.1"/>
    <property type="molecule type" value="Genomic_DNA"/>
</dbReference>
<dbReference type="PANTHER" id="PTHR36437:SF2">
    <property type="entry name" value="GLYOXALASE_BLEOMYCIN RESISTANCE PROTEIN_DIOXYGENASE"/>
    <property type="match status" value="1"/>
</dbReference>
<name>A0ABV6PJV5_9SPHN</name>
<dbReference type="PROSITE" id="PS51819">
    <property type="entry name" value="VOC"/>
    <property type="match status" value="1"/>
</dbReference>
<organism evidence="2 3">
    <name type="scientific">Novosphingobium aquiterrae</name>
    <dbReference type="NCBI Taxonomy" id="624388"/>
    <lineage>
        <taxon>Bacteria</taxon>
        <taxon>Pseudomonadati</taxon>
        <taxon>Pseudomonadota</taxon>
        <taxon>Alphaproteobacteria</taxon>
        <taxon>Sphingomonadales</taxon>
        <taxon>Sphingomonadaceae</taxon>
        <taxon>Novosphingobium</taxon>
    </lineage>
</organism>
<dbReference type="Gene3D" id="3.10.180.10">
    <property type="entry name" value="2,3-Dihydroxybiphenyl 1,2-Dioxygenase, domain 1"/>
    <property type="match status" value="1"/>
</dbReference>
<gene>
    <name evidence="2" type="ORF">ACFFF7_11845</name>
</gene>
<proteinExistence type="predicted"/>
<evidence type="ECO:0000313" key="2">
    <source>
        <dbReference type="EMBL" id="MFC0590110.1"/>
    </source>
</evidence>
<dbReference type="Pfam" id="PF00903">
    <property type="entry name" value="Glyoxalase"/>
    <property type="match status" value="1"/>
</dbReference>
<reference evidence="2 3" key="1">
    <citation type="submission" date="2024-09" db="EMBL/GenBank/DDBJ databases">
        <authorList>
            <person name="Sun Q."/>
            <person name="Mori K."/>
        </authorList>
    </citation>
    <scope>NUCLEOTIDE SEQUENCE [LARGE SCALE GENOMIC DNA]</scope>
    <source>
        <strain evidence="2 3">NCAIM B.02537</strain>
    </source>
</reference>
<dbReference type="InterPro" id="IPR004360">
    <property type="entry name" value="Glyas_Fos-R_dOase_dom"/>
</dbReference>
<accession>A0ABV6PJV5</accession>
<dbReference type="Proteomes" id="UP001589943">
    <property type="component" value="Unassembled WGS sequence"/>
</dbReference>
<evidence type="ECO:0000313" key="3">
    <source>
        <dbReference type="Proteomes" id="UP001589943"/>
    </source>
</evidence>
<evidence type="ECO:0000259" key="1">
    <source>
        <dbReference type="PROSITE" id="PS51819"/>
    </source>
</evidence>
<protein>
    <submittedName>
        <fullName evidence="2">VOC family protein</fullName>
    </submittedName>
</protein>
<keyword evidence="3" id="KW-1185">Reference proteome</keyword>
<dbReference type="InterPro" id="IPR029068">
    <property type="entry name" value="Glyas_Bleomycin-R_OHBP_Dase"/>
</dbReference>
<dbReference type="RefSeq" id="WP_379481559.1">
    <property type="nucleotide sequence ID" value="NZ_JBHLTL010000006.1"/>
</dbReference>
<dbReference type="InterPro" id="IPR037523">
    <property type="entry name" value="VOC_core"/>
</dbReference>
<feature type="domain" description="VOC" evidence="1">
    <location>
        <begin position="5"/>
        <end position="127"/>
    </location>
</feature>
<dbReference type="PANTHER" id="PTHR36437">
    <property type="entry name" value="GLYOXALASE/BLEOMYCIN RESISTANCE PROTEIN/DIOXYGENASE"/>
    <property type="match status" value="1"/>
</dbReference>
<dbReference type="SUPFAM" id="SSF54593">
    <property type="entry name" value="Glyoxalase/Bleomycin resistance protein/Dihydroxybiphenyl dioxygenase"/>
    <property type="match status" value="1"/>
</dbReference>
<sequence length="132" mass="14061">MTALSLGMVTLVVPDYDEAIAFFVGKLGMRLVVDRQESATKRWVEVGGNGGLRLLLARAASPQQAAAIGNQAGGRVGFFLYTDDFAATHTAMRAKGVAFDGEPRHEGYGSVAVFTDVAGNRWDLIQLAGTEQ</sequence>